<organism evidence="2 3">
    <name type="scientific">Burkholderia stagnalis</name>
    <dbReference type="NCBI Taxonomy" id="1503054"/>
    <lineage>
        <taxon>Bacteria</taxon>
        <taxon>Pseudomonadati</taxon>
        <taxon>Pseudomonadota</taxon>
        <taxon>Betaproteobacteria</taxon>
        <taxon>Burkholderiales</taxon>
        <taxon>Burkholderiaceae</taxon>
        <taxon>Burkholderia</taxon>
        <taxon>Burkholderia cepacia complex</taxon>
    </lineage>
</organism>
<feature type="region of interest" description="Disordered" evidence="1">
    <location>
        <begin position="24"/>
        <end position="49"/>
    </location>
</feature>
<dbReference type="EMBL" id="QTPM01000036">
    <property type="protein sequence ID" value="RQY87401.1"/>
    <property type="molecule type" value="Genomic_DNA"/>
</dbReference>
<evidence type="ECO:0000313" key="3">
    <source>
        <dbReference type="Proteomes" id="UP000281098"/>
    </source>
</evidence>
<gene>
    <name evidence="2" type="ORF">DF017_24655</name>
</gene>
<proteinExistence type="predicted"/>
<evidence type="ECO:0000313" key="2">
    <source>
        <dbReference type="EMBL" id="RQY87401.1"/>
    </source>
</evidence>
<evidence type="ECO:0000256" key="1">
    <source>
        <dbReference type="SAM" id="MobiDB-lite"/>
    </source>
</evidence>
<protein>
    <submittedName>
        <fullName evidence="2">Uncharacterized protein</fullName>
    </submittedName>
</protein>
<sequence>MSFCGNGGTRHGFVIERCDPSLAARNRIGPGPLGRRRGGPAGGSPPITALHGARVSAEAPLWSTEPVVPRPFDVPSTEK</sequence>
<reference evidence="2 3" key="1">
    <citation type="submission" date="2018-08" db="EMBL/GenBank/DDBJ databases">
        <title>Comparative analysis of Burkholderia isolates from Puerto Rico.</title>
        <authorList>
            <person name="Hall C."/>
            <person name="Sahl J."/>
            <person name="Wagner D."/>
        </authorList>
    </citation>
    <scope>NUCLEOTIDE SEQUENCE [LARGE SCALE GENOMIC DNA]</scope>
    <source>
        <strain evidence="2 3">Bp8966</strain>
    </source>
</reference>
<comment type="caution">
    <text evidence="2">The sequence shown here is derived from an EMBL/GenBank/DDBJ whole genome shotgun (WGS) entry which is preliminary data.</text>
</comment>
<dbReference type="Proteomes" id="UP000281098">
    <property type="component" value="Unassembled WGS sequence"/>
</dbReference>
<accession>A0ABX9YJM4</accession>
<name>A0ABX9YJM4_9BURK</name>
<keyword evidence="3" id="KW-1185">Reference proteome</keyword>